<keyword evidence="1" id="KW-0812">Transmembrane</keyword>
<keyword evidence="1" id="KW-1133">Transmembrane helix</keyword>
<dbReference type="RefSeq" id="WP_151966562.1">
    <property type="nucleotide sequence ID" value="NZ_AP019860.1"/>
</dbReference>
<sequence length="508" mass="59638">MYPKSKEALGCLIIAGVLFLFLGTIGLYTAIRNWSPTVMDCSQYLKEGSSASWLRLTGCKIDYREACLKYKTSDDFFVVPVRGKDTNPLRPIKILLDPDWEMLRLIRAYHHLKKAQKVAREAFIKEHYHRLVVASGTIEGWIDNTLDEKRREYLKQNLTLAHDYILIEEGEESKFGISLFLFLLGITCLFPGWIKACVNYIKLLSQYPFVDKFIVRPIYWLFLGCGFIGGNIFLLYCVLSACIFVPLFYNIHFNPQYENFWEDTHNYVTKDKVKWLTFGERIFELRILHPDQAKQLEKERELQFEKMKKYRKKYNIPLLAEETGFSLPANKMNEIVILDHFLNHANPIYLVAFLFPLLYWTMRVWFRFFAYLTMSGEAKQLCTDYLQPMSRDTLVNILLPAMFVTYIIVLFRCWSDPIAVRMGVFFLSMVTFALTYTSAFWFVFLRYIIDFIFIHCKVDPRTSFSDDIIVFVIGLPLLLFFDNSWQTILGDLSAGVLPFLLMKTELME</sequence>
<feature type="transmembrane region" description="Helical" evidence="1">
    <location>
        <begin position="12"/>
        <end position="31"/>
    </location>
</feature>
<feature type="transmembrane region" description="Helical" evidence="1">
    <location>
        <begin position="175"/>
        <end position="198"/>
    </location>
</feature>
<keyword evidence="3" id="KW-1185">Reference proteome</keyword>
<feature type="transmembrane region" description="Helical" evidence="1">
    <location>
        <begin position="219"/>
        <end position="249"/>
    </location>
</feature>
<evidence type="ECO:0000313" key="3">
    <source>
        <dbReference type="Proteomes" id="UP000326354"/>
    </source>
</evidence>
<keyword evidence="1" id="KW-0472">Membrane</keyword>
<dbReference type="KEGG" id="uam:UABAM_00657"/>
<evidence type="ECO:0000313" key="2">
    <source>
        <dbReference type="EMBL" id="BBM82314.1"/>
    </source>
</evidence>
<accession>A0A5S9IIJ8</accession>
<feature type="transmembrane region" description="Helical" evidence="1">
    <location>
        <begin position="464"/>
        <end position="481"/>
    </location>
</feature>
<organism evidence="2 3">
    <name type="scientific">Uabimicrobium amorphum</name>
    <dbReference type="NCBI Taxonomy" id="2596890"/>
    <lineage>
        <taxon>Bacteria</taxon>
        <taxon>Pseudomonadati</taxon>
        <taxon>Planctomycetota</taxon>
        <taxon>Candidatus Uabimicrobiia</taxon>
        <taxon>Candidatus Uabimicrobiales</taxon>
        <taxon>Candidatus Uabimicrobiaceae</taxon>
        <taxon>Candidatus Uabimicrobium</taxon>
    </lineage>
</organism>
<dbReference type="EMBL" id="AP019860">
    <property type="protein sequence ID" value="BBM82314.1"/>
    <property type="molecule type" value="Genomic_DNA"/>
</dbReference>
<gene>
    <name evidence="2" type="ORF">UABAM_00657</name>
</gene>
<evidence type="ECO:0000256" key="1">
    <source>
        <dbReference type="SAM" id="Phobius"/>
    </source>
</evidence>
<name>A0A5S9IIJ8_UABAM</name>
<proteinExistence type="predicted"/>
<feature type="transmembrane region" description="Helical" evidence="1">
    <location>
        <begin position="393"/>
        <end position="411"/>
    </location>
</feature>
<feature type="transmembrane region" description="Helical" evidence="1">
    <location>
        <begin position="348"/>
        <end position="372"/>
    </location>
</feature>
<protein>
    <submittedName>
        <fullName evidence="2">Uncharacterized protein</fullName>
    </submittedName>
</protein>
<dbReference type="AlphaFoldDB" id="A0A5S9IIJ8"/>
<reference evidence="2 3" key="1">
    <citation type="submission" date="2019-08" db="EMBL/GenBank/DDBJ databases">
        <title>Complete genome sequence of Candidatus Uab amorphum.</title>
        <authorList>
            <person name="Shiratori T."/>
            <person name="Suzuki S."/>
            <person name="Kakizawa Y."/>
            <person name="Ishida K."/>
        </authorList>
    </citation>
    <scope>NUCLEOTIDE SEQUENCE [LARGE SCALE GENOMIC DNA]</scope>
    <source>
        <strain evidence="2 3">SRT547</strain>
    </source>
</reference>
<feature type="transmembrane region" description="Helical" evidence="1">
    <location>
        <begin position="423"/>
        <end position="444"/>
    </location>
</feature>
<dbReference type="Proteomes" id="UP000326354">
    <property type="component" value="Chromosome"/>
</dbReference>